<dbReference type="InterPro" id="IPR018060">
    <property type="entry name" value="HTH_AraC"/>
</dbReference>
<dbReference type="Gene3D" id="1.10.10.60">
    <property type="entry name" value="Homeodomain-like"/>
    <property type="match status" value="1"/>
</dbReference>
<dbReference type="PROSITE" id="PS01124">
    <property type="entry name" value="HTH_ARAC_FAMILY_2"/>
    <property type="match status" value="1"/>
</dbReference>
<dbReference type="PANTHER" id="PTHR47894:SF1">
    <property type="entry name" value="HTH-TYPE TRANSCRIPTIONAL REGULATOR VQSM"/>
    <property type="match status" value="1"/>
</dbReference>
<dbReference type="GO" id="GO:0000976">
    <property type="term" value="F:transcription cis-regulatory region binding"/>
    <property type="evidence" value="ECO:0007669"/>
    <property type="project" value="TreeGrafter"/>
</dbReference>
<dbReference type="PRINTS" id="PR00032">
    <property type="entry name" value="HTHARAC"/>
</dbReference>
<protein>
    <submittedName>
        <fullName evidence="5">DNA-binding transcriptional regulator AraC</fullName>
    </submittedName>
</protein>
<keyword evidence="2 5" id="KW-0238">DNA-binding</keyword>
<evidence type="ECO:0000256" key="3">
    <source>
        <dbReference type="ARBA" id="ARBA00023163"/>
    </source>
</evidence>
<dbReference type="InterPro" id="IPR009057">
    <property type="entry name" value="Homeodomain-like_sf"/>
</dbReference>
<dbReference type="PANTHER" id="PTHR47894">
    <property type="entry name" value="HTH-TYPE TRANSCRIPTIONAL REGULATOR GADX"/>
    <property type="match status" value="1"/>
</dbReference>
<dbReference type="GO" id="GO:0003700">
    <property type="term" value="F:DNA-binding transcription factor activity"/>
    <property type="evidence" value="ECO:0007669"/>
    <property type="project" value="InterPro"/>
</dbReference>
<dbReference type="RefSeq" id="WP_097806923.1">
    <property type="nucleotide sequence ID" value="NZ_FXYH01000027.1"/>
</dbReference>
<dbReference type="AlphaFoldDB" id="A0A238L790"/>
<dbReference type="GO" id="GO:0005829">
    <property type="term" value="C:cytosol"/>
    <property type="evidence" value="ECO:0007669"/>
    <property type="project" value="TreeGrafter"/>
</dbReference>
<keyword evidence="1" id="KW-0805">Transcription regulation</keyword>
<dbReference type="SMART" id="SM00342">
    <property type="entry name" value="HTH_ARAC"/>
    <property type="match status" value="1"/>
</dbReference>
<proteinExistence type="predicted"/>
<keyword evidence="6" id="KW-1185">Reference proteome</keyword>
<evidence type="ECO:0000256" key="1">
    <source>
        <dbReference type="ARBA" id="ARBA00023015"/>
    </source>
</evidence>
<dbReference type="EMBL" id="FXYH01000027">
    <property type="protein sequence ID" value="SMX50166.1"/>
    <property type="molecule type" value="Genomic_DNA"/>
</dbReference>
<gene>
    <name evidence="5" type="ORF">PEV8663_04519</name>
</gene>
<name>A0A238L790_9RHOB</name>
<organism evidence="5 6">
    <name type="scientific">Pelagimonas varians</name>
    <dbReference type="NCBI Taxonomy" id="696760"/>
    <lineage>
        <taxon>Bacteria</taxon>
        <taxon>Pseudomonadati</taxon>
        <taxon>Pseudomonadota</taxon>
        <taxon>Alphaproteobacteria</taxon>
        <taxon>Rhodobacterales</taxon>
        <taxon>Roseobacteraceae</taxon>
        <taxon>Pelagimonas</taxon>
    </lineage>
</organism>
<evidence type="ECO:0000259" key="4">
    <source>
        <dbReference type="PROSITE" id="PS01124"/>
    </source>
</evidence>
<sequence length="328" mass="35771">MPDSKLATMSISFLHPVFEALIERGCTNAELAKQLSVETENIGNGSIQLPANIVYGFLAWAADRSGDPHFAVHCGRRMARGHWAPITPLMEVSKTVGDFFIKFAAMASGQGGAAVYKLEVDGKTCLWRLARPKGVSAESAQADALAAGFFCEILMRAAGPAWDTDEIVVVISDDRIVPADFLPRTSVVAGVAGMSMRFRSDILSLEIAPLDEHIPTKPLMPLYTESTSCAATVSELLAANLRNPDFGIDDVAAALGLKRWRLQVLLKDEETSLSVLKNDLRKEFSLQRVANSQETISAIASELGYTNRANFTRAFRNWTGMSPKEYRS</sequence>
<reference evidence="5 6" key="1">
    <citation type="submission" date="2017-05" db="EMBL/GenBank/DDBJ databases">
        <authorList>
            <person name="Song R."/>
            <person name="Chenine A.L."/>
            <person name="Ruprecht R.M."/>
        </authorList>
    </citation>
    <scope>NUCLEOTIDE SEQUENCE [LARGE SCALE GENOMIC DNA]</scope>
    <source>
        <strain evidence="5 6">CECT 8663</strain>
    </source>
</reference>
<feature type="domain" description="HTH araC/xylS-type" evidence="4">
    <location>
        <begin position="231"/>
        <end position="328"/>
    </location>
</feature>
<evidence type="ECO:0000313" key="5">
    <source>
        <dbReference type="EMBL" id="SMX50166.1"/>
    </source>
</evidence>
<evidence type="ECO:0000313" key="6">
    <source>
        <dbReference type="Proteomes" id="UP000220836"/>
    </source>
</evidence>
<dbReference type="SUPFAM" id="SSF46689">
    <property type="entry name" value="Homeodomain-like"/>
    <property type="match status" value="1"/>
</dbReference>
<dbReference type="OrthoDB" id="9805730at2"/>
<keyword evidence="3" id="KW-0804">Transcription</keyword>
<evidence type="ECO:0000256" key="2">
    <source>
        <dbReference type="ARBA" id="ARBA00023125"/>
    </source>
</evidence>
<dbReference type="Proteomes" id="UP000220836">
    <property type="component" value="Unassembled WGS sequence"/>
</dbReference>
<accession>A0A238L790</accession>
<dbReference type="InterPro" id="IPR020449">
    <property type="entry name" value="Tscrpt_reg_AraC-type_HTH"/>
</dbReference>
<dbReference type="Pfam" id="PF12833">
    <property type="entry name" value="HTH_18"/>
    <property type="match status" value="1"/>
</dbReference>